<dbReference type="Proteomes" id="UP000662818">
    <property type="component" value="Chromosome"/>
</dbReference>
<keyword evidence="1" id="KW-0812">Transmembrane</keyword>
<name>A0ABX7PNX9_9ACTN</name>
<protein>
    <recommendedName>
        <fullName evidence="2">TadE-like domain-containing protein</fullName>
    </recommendedName>
</protein>
<keyword evidence="4" id="KW-1185">Reference proteome</keyword>
<keyword evidence="1" id="KW-1133">Transmembrane helix</keyword>
<dbReference type="RefSeq" id="WP_257026790.1">
    <property type="nucleotide sequence ID" value="NZ_CP022295.1"/>
</dbReference>
<dbReference type="EMBL" id="CP022295">
    <property type="protein sequence ID" value="QSR27325.1"/>
    <property type="molecule type" value="Genomic_DNA"/>
</dbReference>
<proteinExistence type="predicted"/>
<keyword evidence="1" id="KW-0472">Membrane</keyword>
<evidence type="ECO:0000313" key="4">
    <source>
        <dbReference type="Proteomes" id="UP000662818"/>
    </source>
</evidence>
<sequence length="163" mass="17037">MGRCVLWGRARERSGERRSERGAAAVEFALIMPILLLLVFGIISYGYMLSFRQAISQAAAEGARAAAVAQVAADRDGNALDAVNEALDSYGVTCSGVAGNLRRNDENVGTCSITIAACANDASVQCATVSLDYAYDDHPLLPVPGVGIVLPDNLGYSAVARVS</sequence>
<accession>A0ABX7PNX9</accession>
<dbReference type="Pfam" id="PF07811">
    <property type="entry name" value="TadE"/>
    <property type="match status" value="1"/>
</dbReference>
<evidence type="ECO:0000256" key="1">
    <source>
        <dbReference type="SAM" id="Phobius"/>
    </source>
</evidence>
<evidence type="ECO:0000259" key="2">
    <source>
        <dbReference type="Pfam" id="PF07811"/>
    </source>
</evidence>
<evidence type="ECO:0000313" key="3">
    <source>
        <dbReference type="EMBL" id="QSR27325.1"/>
    </source>
</evidence>
<feature type="transmembrane region" description="Helical" evidence="1">
    <location>
        <begin position="21"/>
        <end position="48"/>
    </location>
</feature>
<feature type="domain" description="TadE-like" evidence="2">
    <location>
        <begin position="22"/>
        <end position="64"/>
    </location>
</feature>
<organism evidence="3 4">
    <name type="scientific">Nocardioides aromaticivorans</name>
    <dbReference type="NCBI Taxonomy" id="200618"/>
    <lineage>
        <taxon>Bacteria</taxon>
        <taxon>Bacillati</taxon>
        <taxon>Actinomycetota</taxon>
        <taxon>Actinomycetes</taxon>
        <taxon>Propionibacteriales</taxon>
        <taxon>Nocardioidaceae</taxon>
        <taxon>Nocardioides</taxon>
    </lineage>
</organism>
<gene>
    <name evidence="3" type="ORF">CFH99_17020</name>
</gene>
<dbReference type="InterPro" id="IPR012495">
    <property type="entry name" value="TadE-like_dom"/>
</dbReference>
<reference evidence="3 4" key="1">
    <citation type="submission" date="2017-06" db="EMBL/GenBank/DDBJ databases">
        <title>Complete Genome Sequence of the Soil Carbazole-Degrading Bacterium Nocardioides aromaticivorans IC177.</title>
        <authorList>
            <person name="Vejarano F."/>
            <person name="Suzuki-Minakuchi C."/>
            <person name="Ohtsubo Y."/>
            <person name="Tsuda M."/>
            <person name="Okada K."/>
            <person name="Nojiri H."/>
        </authorList>
    </citation>
    <scope>NUCLEOTIDE SEQUENCE [LARGE SCALE GENOMIC DNA]</scope>
    <source>
        <strain evidence="3 4">IC177</strain>
    </source>
</reference>